<dbReference type="GO" id="GO:0009002">
    <property type="term" value="F:serine-type D-Ala-D-Ala carboxypeptidase activity"/>
    <property type="evidence" value="ECO:0007669"/>
    <property type="project" value="UniProtKB-EC"/>
</dbReference>
<dbReference type="SUPFAM" id="SSF56601">
    <property type="entry name" value="beta-lactamase/transpeptidase-like"/>
    <property type="match status" value="1"/>
</dbReference>
<keyword evidence="4" id="KW-0808">Transferase</keyword>
<dbReference type="EMBL" id="WBJZ01000011">
    <property type="protein sequence ID" value="KAB1656761.1"/>
    <property type="molecule type" value="Genomic_DNA"/>
</dbReference>
<dbReference type="Pfam" id="PF00912">
    <property type="entry name" value="Transgly"/>
    <property type="match status" value="1"/>
</dbReference>
<evidence type="ECO:0000256" key="8">
    <source>
        <dbReference type="ARBA" id="ARBA00049902"/>
    </source>
</evidence>
<dbReference type="InterPro" id="IPR050396">
    <property type="entry name" value="Glycosyltr_51/Transpeptidase"/>
</dbReference>
<dbReference type="Proteomes" id="UP000467240">
    <property type="component" value="Unassembled WGS sequence"/>
</dbReference>
<dbReference type="PANTHER" id="PTHR32282">
    <property type="entry name" value="BINDING PROTEIN TRANSPEPTIDASE, PUTATIVE-RELATED"/>
    <property type="match status" value="1"/>
</dbReference>
<keyword evidence="3" id="KW-0328">Glycosyltransferase</keyword>
<dbReference type="InterPro" id="IPR012338">
    <property type="entry name" value="Beta-lactam/transpept-like"/>
</dbReference>
<evidence type="ECO:0000256" key="3">
    <source>
        <dbReference type="ARBA" id="ARBA00022676"/>
    </source>
</evidence>
<dbReference type="GO" id="GO:0009252">
    <property type="term" value="P:peptidoglycan biosynthetic process"/>
    <property type="evidence" value="ECO:0007669"/>
    <property type="project" value="TreeGrafter"/>
</dbReference>
<sequence>MSAPNTTPATGSVLANLLGVLGMSGIAGVLVAAMVTPLIAVLGVTANSSIKLFEDLPSYLEIGALQQKTELYANQGGQPVKFAEFYAQNRESVSYDQISPNLVNAAVATEDPRFYEHGGVDVISAARAMLMSVMSDSGAGASTITMQYVRNVRVQTAENIPDPTEREIAYEQATEVNTGRKLQEMRLAIGVDKEYSKEEILQGYLNIALFGGTIYGVESAAQYYFGKSAADVTLPEAASLIAMVQEPNAYRLDIEENIPNNQVRRDYVLMRMLDEGKITQEEHDEAVATPVTPNITPSNHGCQNAGGNAQYFCDYVRNVVLNNAAFGETQQERSFNLQTKGYQIYTTLDLDLQDSAQATMNANVPATSDALQLGSGATMVEAGTGKIKAMVQNTTFNETDQTAPGETSVNYNTDYDYGGSTGFQVGSTYKIFTLAEWLATGHSLNSAVNGANRAFNLIDFKDSCNGSDGGTWSPGNDGGQKVGNITALQATVQSVNTAYVAMAQQLDQCRIRDTAMALGAHRADGQMNESNPAAILGTNQIAPLSMATAVAGLANNGISCSPIAIESITLSDEAKTAVDVPPSTCQQAVSSDTAAGVNSAMQAVVSGGTASASNTGTGIPMTGKTGSTDDYIQTWMVGATTKVGLAVWVGNVEGNVSLMSLGMNTIRHTLFRNIMTTAMGMYGGDAFTPPGASATKPDMATIPDLAGQTTEQAQATLEGLGFSVAIGNPVSSAHPAGTVASTLPSANTSVQTGTTVTINPSSGVPEANNIAMPDLAGMTSAEAQSALSAAGFSSGTILEHPEASSTVPAGQIIRSDPPAGSQVSSSSDVRIYVSTG</sequence>
<dbReference type="InterPro" id="IPR036950">
    <property type="entry name" value="PBP_transglycosylase"/>
</dbReference>
<evidence type="ECO:0000259" key="11">
    <source>
        <dbReference type="PROSITE" id="PS51178"/>
    </source>
</evidence>
<evidence type="ECO:0000256" key="9">
    <source>
        <dbReference type="SAM" id="MobiDB-lite"/>
    </source>
</evidence>
<dbReference type="Gene3D" id="3.30.10.20">
    <property type="match status" value="2"/>
</dbReference>
<dbReference type="SMART" id="SM00740">
    <property type="entry name" value="PASTA"/>
    <property type="match status" value="2"/>
</dbReference>
<dbReference type="GO" id="GO:0030288">
    <property type="term" value="C:outer membrane-bounded periplasmic space"/>
    <property type="evidence" value="ECO:0007669"/>
    <property type="project" value="TreeGrafter"/>
</dbReference>
<dbReference type="RefSeq" id="WP_158040774.1">
    <property type="nucleotide sequence ID" value="NZ_JACCFV010000001.1"/>
</dbReference>
<evidence type="ECO:0000256" key="6">
    <source>
        <dbReference type="ARBA" id="ARBA00023268"/>
    </source>
</evidence>
<comment type="catalytic activity">
    <reaction evidence="7">
        <text>Preferential cleavage: (Ac)2-L-Lys-D-Ala-|-D-Ala. Also transpeptidation of peptidyl-alanyl moieties that are N-acyl substituents of D-alanine.</text>
        <dbReference type="EC" id="3.4.16.4"/>
    </reaction>
</comment>
<dbReference type="AlphaFoldDB" id="A0A7J5BR38"/>
<feature type="domain" description="PASTA" evidence="11">
    <location>
        <begin position="696"/>
        <end position="762"/>
    </location>
</feature>
<reference evidence="12 13" key="1">
    <citation type="submission" date="2019-09" db="EMBL/GenBank/DDBJ databases">
        <title>Phylogeny of genus Pseudoclavibacter and closely related genus.</title>
        <authorList>
            <person name="Li Y."/>
        </authorList>
    </citation>
    <scope>NUCLEOTIDE SEQUENCE [LARGE SCALE GENOMIC DNA]</scope>
    <source>
        <strain evidence="12 13">DSM 23821</strain>
    </source>
</reference>
<evidence type="ECO:0000256" key="5">
    <source>
        <dbReference type="ARBA" id="ARBA00022801"/>
    </source>
</evidence>
<feature type="transmembrane region" description="Helical" evidence="10">
    <location>
        <begin position="20"/>
        <end position="44"/>
    </location>
</feature>
<dbReference type="InterPro" id="IPR023346">
    <property type="entry name" value="Lysozyme-like_dom_sf"/>
</dbReference>
<evidence type="ECO:0000256" key="10">
    <source>
        <dbReference type="SAM" id="Phobius"/>
    </source>
</evidence>
<feature type="compositionally biased region" description="Polar residues" evidence="9">
    <location>
        <begin position="821"/>
        <end position="836"/>
    </location>
</feature>
<dbReference type="Gene3D" id="3.40.710.10">
    <property type="entry name" value="DD-peptidase/beta-lactamase superfamily"/>
    <property type="match status" value="1"/>
</dbReference>
<proteinExistence type="predicted"/>
<evidence type="ECO:0000313" key="12">
    <source>
        <dbReference type="EMBL" id="KAB1656761.1"/>
    </source>
</evidence>
<dbReference type="Pfam" id="PF00905">
    <property type="entry name" value="Transpeptidase"/>
    <property type="match status" value="1"/>
</dbReference>
<feature type="region of interest" description="Disordered" evidence="9">
    <location>
        <begin position="809"/>
        <end position="836"/>
    </location>
</feature>
<evidence type="ECO:0000256" key="1">
    <source>
        <dbReference type="ARBA" id="ARBA00022645"/>
    </source>
</evidence>
<dbReference type="Pfam" id="PF03793">
    <property type="entry name" value="PASTA"/>
    <property type="match status" value="2"/>
</dbReference>
<keyword evidence="6" id="KW-0511">Multifunctional enzyme</keyword>
<dbReference type="GO" id="GO:0008658">
    <property type="term" value="F:penicillin binding"/>
    <property type="evidence" value="ECO:0007669"/>
    <property type="project" value="InterPro"/>
</dbReference>
<name>A0A7J5BR38_9MICO</name>
<dbReference type="SUPFAM" id="SSF53955">
    <property type="entry name" value="Lysozyme-like"/>
    <property type="match status" value="1"/>
</dbReference>
<keyword evidence="5" id="KW-0378">Hydrolase</keyword>
<dbReference type="InterPro" id="IPR001264">
    <property type="entry name" value="Glyco_trans_51"/>
</dbReference>
<comment type="catalytic activity">
    <reaction evidence="8">
        <text>[GlcNAc-(1-&gt;4)-Mur2Ac(oyl-L-Ala-gamma-D-Glu-L-Lys-D-Ala-D-Ala)](n)-di-trans,octa-cis-undecaprenyl diphosphate + beta-D-GlcNAc-(1-&gt;4)-Mur2Ac(oyl-L-Ala-gamma-D-Glu-L-Lys-D-Ala-D-Ala)-di-trans,octa-cis-undecaprenyl diphosphate = [GlcNAc-(1-&gt;4)-Mur2Ac(oyl-L-Ala-gamma-D-Glu-L-Lys-D-Ala-D-Ala)](n+1)-di-trans,octa-cis-undecaprenyl diphosphate + di-trans,octa-cis-undecaprenyl diphosphate + H(+)</text>
        <dbReference type="Rhea" id="RHEA:23708"/>
        <dbReference type="Rhea" id="RHEA-COMP:9602"/>
        <dbReference type="Rhea" id="RHEA-COMP:9603"/>
        <dbReference type="ChEBI" id="CHEBI:15378"/>
        <dbReference type="ChEBI" id="CHEBI:58405"/>
        <dbReference type="ChEBI" id="CHEBI:60033"/>
        <dbReference type="ChEBI" id="CHEBI:78435"/>
        <dbReference type="EC" id="2.4.99.28"/>
    </reaction>
</comment>
<dbReference type="InterPro" id="IPR001460">
    <property type="entry name" value="PCN-bd_Tpept"/>
</dbReference>
<evidence type="ECO:0000256" key="2">
    <source>
        <dbReference type="ARBA" id="ARBA00022670"/>
    </source>
</evidence>
<keyword evidence="10" id="KW-0812">Transmembrane</keyword>
<dbReference type="GO" id="GO:0006508">
    <property type="term" value="P:proteolysis"/>
    <property type="evidence" value="ECO:0007669"/>
    <property type="project" value="UniProtKB-KW"/>
</dbReference>
<evidence type="ECO:0000256" key="4">
    <source>
        <dbReference type="ARBA" id="ARBA00022679"/>
    </source>
</evidence>
<dbReference type="OrthoDB" id="9766909at2"/>
<evidence type="ECO:0000256" key="7">
    <source>
        <dbReference type="ARBA" id="ARBA00034000"/>
    </source>
</evidence>
<dbReference type="GO" id="GO:0008955">
    <property type="term" value="F:peptidoglycan glycosyltransferase activity"/>
    <property type="evidence" value="ECO:0007669"/>
    <property type="project" value="UniProtKB-EC"/>
</dbReference>
<gene>
    <name evidence="12" type="ORF">F8O01_10315</name>
</gene>
<feature type="domain" description="PASTA" evidence="11">
    <location>
        <begin position="766"/>
        <end position="835"/>
    </location>
</feature>
<keyword evidence="1" id="KW-0121">Carboxypeptidase</keyword>
<keyword evidence="13" id="KW-1185">Reference proteome</keyword>
<evidence type="ECO:0000313" key="13">
    <source>
        <dbReference type="Proteomes" id="UP000467240"/>
    </source>
</evidence>
<organism evidence="12 13">
    <name type="scientific">Pseudoclavibacter chungangensis</name>
    <dbReference type="NCBI Taxonomy" id="587635"/>
    <lineage>
        <taxon>Bacteria</taxon>
        <taxon>Bacillati</taxon>
        <taxon>Actinomycetota</taxon>
        <taxon>Actinomycetes</taxon>
        <taxon>Micrococcales</taxon>
        <taxon>Microbacteriaceae</taxon>
        <taxon>Pseudoclavibacter</taxon>
    </lineage>
</organism>
<dbReference type="PROSITE" id="PS51178">
    <property type="entry name" value="PASTA"/>
    <property type="match status" value="2"/>
</dbReference>
<accession>A0A7J5BR38</accession>
<keyword evidence="10" id="KW-1133">Transmembrane helix</keyword>
<dbReference type="InterPro" id="IPR005543">
    <property type="entry name" value="PASTA_dom"/>
</dbReference>
<dbReference type="PANTHER" id="PTHR32282:SF33">
    <property type="entry name" value="PEPTIDOGLYCAN GLYCOSYLTRANSFERASE"/>
    <property type="match status" value="1"/>
</dbReference>
<keyword evidence="2" id="KW-0645">Protease</keyword>
<dbReference type="CDD" id="cd06577">
    <property type="entry name" value="PASTA_pknB"/>
    <property type="match status" value="2"/>
</dbReference>
<comment type="caution">
    <text evidence="12">The sequence shown here is derived from an EMBL/GenBank/DDBJ whole genome shotgun (WGS) entry which is preliminary data.</text>
</comment>
<protein>
    <submittedName>
        <fullName evidence="12">PASTA domain-containing protein</fullName>
    </submittedName>
</protein>
<keyword evidence="10" id="KW-0472">Membrane</keyword>
<dbReference type="Gene3D" id="1.10.3810.10">
    <property type="entry name" value="Biosynthetic peptidoglycan transglycosylase-like"/>
    <property type="match status" value="1"/>
</dbReference>